<reference evidence="8" key="1">
    <citation type="submission" date="2022-08" db="EMBL/GenBank/DDBJ databases">
        <title>Draft genome sequencing of Roseisolibacter agri AW1220.</title>
        <authorList>
            <person name="Tobiishi Y."/>
            <person name="Tonouchi A."/>
        </authorList>
    </citation>
    <scope>NUCLEOTIDE SEQUENCE</scope>
    <source>
        <strain evidence="8">AW1220</strain>
    </source>
</reference>
<comment type="catalytic activity">
    <reaction evidence="1">
        <text>ATP + protein L-histidine = ADP + protein N-phospho-L-histidine.</text>
        <dbReference type="EC" id="2.7.13.3"/>
    </reaction>
</comment>
<keyword evidence="4" id="KW-0808">Transferase</keyword>
<sequence>MPDLSTPCPLAPALAARIRGAREELTHRWLERISARVSLDPNRIFPTDDLLDHMPLLLDGIAAYIENPARELPADAPVVAKAMELGAMRHAQGFDEYEILKEFQLLGGVVFAFLVREVRTMDEPCAKDELLVCGHRLFRAIAVIQEASVAHYLQHMRAKLSEREARLRGFNRALTHEIKNQLGAVLGAAELMDLEGLGEAARAPLVGIVRRNALAMRRTLDNLVELASIDGDARQQRRILLPQAVAEAVRQLRDAAHAAGVDVRIGDLPDAEVPAAVVELAVTNYVSNAIKYAGPRLPTEPGAAPASPEAPPGDAPAHDEPAWWVEIRGYTTEPGTGGRAETVVEVCDNGLGVPEAQRGQLFARGFRAHAETVTGVEGTGLGLSIVKDAVEAVGGRVWATFPRAGGSCFVFALPARRAGDEVLQDATSGPPAAAAGAPVPGRGSP</sequence>
<dbReference type="PANTHER" id="PTHR42878:SF15">
    <property type="entry name" value="BACTERIOPHYTOCHROME"/>
    <property type="match status" value="1"/>
</dbReference>
<dbReference type="GO" id="GO:0007234">
    <property type="term" value="P:osmosensory signaling via phosphorelay pathway"/>
    <property type="evidence" value="ECO:0007669"/>
    <property type="project" value="TreeGrafter"/>
</dbReference>
<dbReference type="InterPro" id="IPR036890">
    <property type="entry name" value="HATPase_C_sf"/>
</dbReference>
<dbReference type="PANTHER" id="PTHR42878">
    <property type="entry name" value="TWO-COMPONENT HISTIDINE KINASE"/>
    <property type="match status" value="1"/>
</dbReference>
<keyword evidence="3" id="KW-0597">Phosphoprotein</keyword>
<evidence type="ECO:0000256" key="5">
    <source>
        <dbReference type="ARBA" id="ARBA00022777"/>
    </source>
</evidence>
<dbReference type="SUPFAM" id="SSF55874">
    <property type="entry name" value="ATPase domain of HSP90 chaperone/DNA topoisomerase II/histidine kinase"/>
    <property type="match status" value="1"/>
</dbReference>
<dbReference type="InterPro" id="IPR005467">
    <property type="entry name" value="His_kinase_dom"/>
</dbReference>
<dbReference type="Pfam" id="PF14361">
    <property type="entry name" value="RsbRD_N"/>
    <property type="match status" value="1"/>
</dbReference>
<dbReference type="CDD" id="cd00082">
    <property type="entry name" value="HisKA"/>
    <property type="match status" value="1"/>
</dbReference>
<dbReference type="RefSeq" id="WP_284352695.1">
    <property type="nucleotide sequence ID" value="NZ_BRXS01000008.1"/>
</dbReference>
<dbReference type="SUPFAM" id="SSF47384">
    <property type="entry name" value="Homodimeric domain of signal transducing histidine kinase"/>
    <property type="match status" value="1"/>
</dbReference>
<dbReference type="AlphaFoldDB" id="A0AA37QLZ6"/>
<evidence type="ECO:0000256" key="2">
    <source>
        <dbReference type="ARBA" id="ARBA00012438"/>
    </source>
</evidence>
<organism evidence="8 9">
    <name type="scientific">Roseisolibacter agri</name>
    <dbReference type="NCBI Taxonomy" id="2014610"/>
    <lineage>
        <taxon>Bacteria</taxon>
        <taxon>Pseudomonadati</taxon>
        <taxon>Gemmatimonadota</taxon>
        <taxon>Gemmatimonadia</taxon>
        <taxon>Gemmatimonadales</taxon>
        <taxon>Gemmatimonadaceae</taxon>
        <taxon>Roseisolibacter</taxon>
    </lineage>
</organism>
<evidence type="ECO:0000256" key="6">
    <source>
        <dbReference type="SAM" id="MobiDB-lite"/>
    </source>
</evidence>
<evidence type="ECO:0000259" key="7">
    <source>
        <dbReference type="PROSITE" id="PS50109"/>
    </source>
</evidence>
<evidence type="ECO:0000313" key="9">
    <source>
        <dbReference type="Proteomes" id="UP001161325"/>
    </source>
</evidence>
<dbReference type="PROSITE" id="PS50109">
    <property type="entry name" value="HIS_KIN"/>
    <property type="match status" value="1"/>
</dbReference>
<dbReference type="Gene3D" id="1.10.287.130">
    <property type="match status" value="1"/>
</dbReference>
<dbReference type="Proteomes" id="UP001161325">
    <property type="component" value="Unassembled WGS sequence"/>
</dbReference>
<feature type="domain" description="Histidine kinase" evidence="7">
    <location>
        <begin position="173"/>
        <end position="417"/>
    </location>
</feature>
<dbReference type="InterPro" id="IPR025751">
    <property type="entry name" value="RsbRD_N_dom"/>
</dbReference>
<dbReference type="InterPro" id="IPR036097">
    <property type="entry name" value="HisK_dim/P_sf"/>
</dbReference>
<dbReference type="InterPro" id="IPR050351">
    <property type="entry name" value="BphY/WalK/GraS-like"/>
</dbReference>
<feature type="compositionally biased region" description="Low complexity" evidence="6">
    <location>
        <begin position="429"/>
        <end position="445"/>
    </location>
</feature>
<dbReference type="GO" id="GO:0030295">
    <property type="term" value="F:protein kinase activator activity"/>
    <property type="evidence" value="ECO:0007669"/>
    <property type="project" value="TreeGrafter"/>
</dbReference>
<feature type="region of interest" description="Disordered" evidence="6">
    <location>
        <begin position="422"/>
        <end position="445"/>
    </location>
</feature>
<protein>
    <recommendedName>
        <fullName evidence="2">histidine kinase</fullName>
        <ecNumber evidence="2">2.7.13.3</ecNumber>
    </recommendedName>
</protein>
<dbReference type="PRINTS" id="PR00344">
    <property type="entry name" value="BCTRLSENSOR"/>
</dbReference>
<evidence type="ECO:0000256" key="3">
    <source>
        <dbReference type="ARBA" id="ARBA00022553"/>
    </source>
</evidence>
<comment type="caution">
    <text evidence="8">The sequence shown here is derived from an EMBL/GenBank/DDBJ whole genome shotgun (WGS) entry which is preliminary data.</text>
</comment>
<proteinExistence type="predicted"/>
<dbReference type="Gene3D" id="3.30.565.10">
    <property type="entry name" value="Histidine kinase-like ATPase, C-terminal domain"/>
    <property type="match status" value="1"/>
</dbReference>
<gene>
    <name evidence="8" type="ORF">rosag_48110</name>
</gene>
<dbReference type="EMBL" id="BRXS01000008">
    <property type="protein sequence ID" value="GLC28298.1"/>
    <property type="molecule type" value="Genomic_DNA"/>
</dbReference>
<evidence type="ECO:0000256" key="4">
    <source>
        <dbReference type="ARBA" id="ARBA00022679"/>
    </source>
</evidence>
<name>A0AA37QLZ6_9BACT</name>
<dbReference type="GO" id="GO:0000155">
    <property type="term" value="F:phosphorelay sensor kinase activity"/>
    <property type="evidence" value="ECO:0007669"/>
    <property type="project" value="InterPro"/>
</dbReference>
<dbReference type="Pfam" id="PF02518">
    <property type="entry name" value="HATPase_c"/>
    <property type="match status" value="1"/>
</dbReference>
<keyword evidence="9" id="KW-1185">Reference proteome</keyword>
<evidence type="ECO:0000256" key="1">
    <source>
        <dbReference type="ARBA" id="ARBA00000085"/>
    </source>
</evidence>
<dbReference type="GO" id="GO:0000156">
    <property type="term" value="F:phosphorelay response regulator activity"/>
    <property type="evidence" value="ECO:0007669"/>
    <property type="project" value="TreeGrafter"/>
</dbReference>
<accession>A0AA37QLZ6</accession>
<dbReference type="InterPro" id="IPR003594">
    <property type="entry name" value="HATPase_dom"/>
</dbReference>
<dbReference type="InterPro" id="IPR004358">
    <property type="entry name" value="Sig_transdc_His_kin-like_C"/>
</dbReference>
<dbReference type="EC" id="2.7.13.3" evidence="2"/>
<dbReference type="SMART" id="SM00387">
    <property type="entry name" value="HATPase_c"/>
    <property type="match status" value="1"/>
</dbReference>
<dbReference type="SMART" id="SM00388">
    <property type="entry name" value="HisKA"/>
    <property type="match status" value="1"/>
</dbReference>
<evidence type="ECO:0000313" key="8">
    <source>
        <dbReference type="EMBL" id="GLC28298.1"/>
    </source>
</evidence>
<keyword evidence="5" id="KW-0418">Kinase</keyword>
<dbReference type="InterPro" id="IPR003661">
    <property type="entry name" value="HisK_dim/P_dom"/>
</dbReference>